<proteinExistence type="predicted"/>
<reference evidence="2 3" key="1">
    <citation type="journal article" date="2016" name="Genome Announc.">
        <title>Draft Genome Sequence of Paenibacillus amylolyticus Heshi-A3, Isolated from Fermented Rice Bran in a Japanese Fermented Seafood Dish.</title>
        <authorList>
            <person name="Akuzawa S."/>
            <person name="Nagaoka J."/>
            <person name="Kanekatsu M."/>
            <person name="Kubota E."/>
            <person name="Ohtake R."/>
            <person name="Suzuki T."/>
            <person name="Kanesaki Y."/>
        </authorList>
    </citation>
    <scope>NUCLEOTIDE SEQUENCE [LARGE SCALE GENOMIC DNA]</scope>
    <source>
        <strain evidence="2 3">Heshi-A3</strain>
    </source>
</reference>
<comment type="caution">
    <text evidence="2">The sequence shown here is derived from an EMBL/GenBank/DDBJ whole genome shotgun (WGS) entry which is preliminary data.</text>
</comment>
<dbReference type="SUPFAM" id="SSF56112">
    <property type="entry name" value="Protein kinase-like (PK-like)"/>
    <property type="match status" value="1"/>
</dbReference>
<organism evidence="2 3">
    <name type="scientific">Paenibacillus amylolyticus</name>
    <dbReference type="NCBI Taxonomy" id="1451"/>
    <lineage>
        <taxon>Bacteria</taxon>
        <taxon>Bacillati</taxon>
        <taxon>Bacillota</taxon>
        <taxon>Bacilli</taxon>
        <taxon>Bacillales</taxon>
        <taxon>Paenibacillaceae</taxon>
        <taxon>Paenibacillus</taxon>
    </lineage>
</organism>
<dbReference type="InterPro" id="IPR011009">
    <property type="entry name" value="Kinase-like_dom_sf"/>
</dbReference>
<dbReference type="EMBL" id="BCNV01000005">
    <property type="protein sequence ID" value="GAS84340.1"/>
    <property type="molecule type" value="Genomic_DNA"/>
</dbReference>
<gene>
    <name evidence="2" type="ORF">PAHA3_4443</name>
</gene>
<evidence type="ECO:0000259" key="1">
    <source>
        <dbReference type="Pfam" id="PF01636"/>
    </source>
</evidence>
<dbReference type="AlphaFoldDB" id="A0A100VQV6"/>
<dbReference type="Pfam" id="PF01636">
    <property type="entry name" value="APH"/>
    <property type="match status" value="1"/>
</dbReference>
<evidence type="ECO:0000313" key="2">
    <source>
        <dbReference type="EMBL" id="GAS84340.1"/>
    </source>
</evidence>
<accession>A0A100VQV6</accession>
<sequence>MVGSMNEELDVYSWVTPEGMLNDHFITSREQLYQGMNGRYVERFTVPTGESYIFKPLTNPAQHGRERWMYERVMSGLPPIYPQLIAASDLTIASSQSWMIYEDLGQLVHDSQEATMLGAAVYMAAWHALPVTDWSELPRVGQKPSIHTMLDELQMYRQPMDDLLSRLDMRLSPSDWDKIATLILTAEEQLPTVLCHGDLHPGNMADVEGRLVILDWEHAHLNTPLWDIYHLVDLSHPLFPRTVTPALRERVIDVYLDKLGSLGVQIERVSFAGWYDAYAIVFSLWMLRLIDGDLRSEECVWPKEQLRNQWFETAATLEQCMKHMSEE</sequence>
<reference evidence="3" key="2">
    <citation type="submission" date="2016-01" db="EMBL/GenBank/DDBJ databases">
        <title>Draft Genome Sequence of Paenibacillus amylolyticus Heshi-A3 that Was Isolated from Fermented Rice Bran with Aging Salted Mackerel, Which Was Named Heshiko as Traditional Fermented Seafood in Japan.</title>
        <authorList>
            <person name="Akuzawa S."/>
            <person name="Nakagawa J."/>
            <person name="Kanekatsu T."/>
            <person name="Kubota E."/>
            <person name="Ohtake R."/>
            <person name="Suzuki T."/>
            <person name="Kanesaki Y."/>
        </authorList>
    </citation>
    <scope>NUCLEOTIDE SEQUENCE [LARGE SCALE GENOMIC DNA]</scope>
    <source>
        <strain evidence="3">Heshi-A3</strain>
    </source>
</reference>
<feature type="domain" description="Aminoglycoside phosphotransferase" evidence="1">
    <location>
        <begin position="112"/>
        <end position="256"/>
    </location>
</feature>
<name>A0A100VQV6_PAEAM</name>
<dbReference type="Gene3D" id="3.90.1200.10">
    <property type="match status" value="1"/>
</dbReference>
<dbReference type="InterPro" id="IPR002575">
    <property type="entry name" value="Aminoglycoside_PTrfase"/>
</dbReference>
<protein>
    <submittedName>
        <fullName evidence="2">LicA</fullName>
    </submittedName>
</protein>
<dbReference type="Proteomes" id="UP000069697">
    <property type="component" value="Unassembled WGS sequence"/>
</dbReference>
<evidence type="ECO:0000313" key="3">
    <source>
        <dbReference type="Proteomes" id="UP000069697"/>
    </source>
</evidence>